<dbReference type="EMBL" id="KI968719">
    <property type="protein sequence ID" value="EUN28596.1"/>
    <property type="molecule type" value="Genomic_DNA"/>
</dbReference>
<organism evidence="3 4">
    <name type="scientific">Bipolaris victoriae (strain FI3)</name>
    <name type="common">Victoria blight of oats agent</name>
    <name type="synonym">Cochliobolus victoriae</name>
    <dbReference type="NCBI Taxonomy" id="930091"/>
    <lineage>
        <taxon>Eukaryota</taxon>
        <taxon>Fungi</taxon>
        <taxon>Dikarya</taxon>
        <taxon>Ascomycota</taxon>
        <taxon>Pezizomycotina</taxon>
        <taxon>Dothideomycetes</taxon>
        <taxon>Pleosporomycetidae</taxon>
        <taxon>Pleosporales</taxon>
        <taxon>Pleosporineae</taxon>
        <taxon>Pleosporaceae</taxon>
        <taxon>Bipolaris</taxon>
    </lineage>
</organism>
<evidence type="ECO:0000256" key="2">
    <source>
        <dbReference type="SAM" id="SignalP"/>
    </source>
</evidence>
<accession>W7EKN5</accession>
<dbReference type="AlphaFoldDB" id="W7EKN5"/>
<dbReference type="HOGENOM" id="CLU_1120000_0_0_1"/>
<feature type="compositionally biased region" description="Pro residues" evidence="1">
    <location>
        <begin position="158"/>
        <end position="167"/>
    </location>
</feature>
<keyword evidence="2" id="KW-0732">Signal</keyword>
<dbReference type="GeneID" id="26251543"/>
<dbReference type="RefSeq" id="XP_014558150.1">
    <property type="nucleotide sequence ID" value="XM_014702664.1"/>
</dbReference>
<evidence type="ECO:0000256" key="1">
    <source>
        <dbReference type="SAM" id="MobiDB-lite"/>
    </source>
</evidence>
<evidence type="ECO:0000313" key="3">
    <source>
        <dbReference type="EMBL" id="EUN28596.1"/>
    </source>
</evidence>
<reference evidence="3 4" key="1">
    <citation type="journal article" date="2013" name="PLoS Genet.">
        <title>Comparative genome structure, secondary metabolite, and effector coding capacity across Cochliobolus pathogens.</title>
        <authorList>
            <person name="Condon B.J."/>
            <person name="Leng Y."/>
            <person name="Wu D."/>
            <person name="Bushley K.E."/>
            <person name="Ohm R.A."/>
            <person name="Otillar R."/>
            <person name="Martin J."/>
            <person name="Schackwitz W."/>
            <person name="Grimwood J."/>
            <person name="MohdZainudin N."/>
            <person name="Xue C."/>
            <person name="Wang R."/>
            <person name="Manning V.A."/>
            <person name="Dhillon B."/>
            <person name="Tu Z.J."/>
            <person name="Steffenson B.J."/>
            <person name="Salamov A."/>
            <person name="Sun H."/>
            <person name="Lowry S."/>
            <person name="LaButti K."/>
            <person name="Han J."/>
            <person name="Copeland A."/>
            <person name="Lindquist E."/>
            <person name="Barry K."/>
            <person name="Schmutz J."/>
            <person name="Baker S.E."/>
            <person name="Ciuffetti L.M."/>
            <person name="Grigoriev I.V."/>
            <person name="Zhong S."/>
            <person name="Turgeon B.G."/>
        </authorList>
    </citation>
    <scope>NUCLEOTIDE SEQUENCE [LARGE SCALE GENOMIC DNA]</scope>
    <source>
        <strain evidence="3 4">FI3</strain>
    </source>
</reference>
<feature type="region of interest" description="Disordered" evidence="1">
    <location>
        <begin position="158"/>
        <end position="211"/>
    </location>
</feature>
<name>W7EKN5_BIPV3</name>
<keyword evidence="4" id="KW-1185">Reference proteome</keyword>
<feature type="signal peptide" evidence="2">
    <location>
        <begin position="1"/>
        <end position="18"/>
    </location>
</feature>
<feature type="chain" id="PRO_5004891757" evidence="2">
    <location>
        <begin position="19"/>
        <end position="248"/>
    </location>
</feature>
<evidence type="ECO:0000313" key="4">
    <source>
        <dbReference type="Proteomes" id="UP000054337"/>
    </source>
</evidence>
<sequence>MSETAAGLSNWLSTTALAWGLVCMIERHEDVAREHADIQRRVDETKTLLRTAGTAIVKRSSKMWEQWDKCCSLAFSFFFEHVEKVPYAYVDFASQLYEYLKLPDVPVEFDFHSEDTDNVVALYEAGRAASYTNHRSSIFPSVFCYMLVQRATQSMPIPPTQPVPIPSLQPASIPSQQPAPDPSPERGLVPPLHPRRVSSQQRSLVPPLQRGLAPPLQRKFILSLQPALASPKQAAPAIDQEHPKDQSS</sequence>
<gene>
    <name evidence="3" type="ORF">COCVIDRAFT_14640</name>
</gene>
<dbReference type="Proteomes" id="UP000054337">
    <property type="component" value="Unassembled WGS sequence"/>
</dbReference>
<protein>
    <submittedName>
        <fullName evidence="3">Uncharacterized protein</fullName>
    </submittedName>
</protein>
<proteinExistence type="predicted"/>